<feature type="compositionally biased region" description="Polar residues" evidence="2">
    <location>
        <begin position="526"/>
        <end position="540"/>
    </location>
</feature>
<dbReference type="Proteomes" id="UP000604046">
    <property type="component" value="Unassembled WGS sequence"/>
</dbReference>
<evidence type="ECO:0000313" key="3">
    <source>
        <dbReference type="EMBL" id="CAE6917660.1"/>
    </source>
</evidence>
<feature type="compositionally biased region" description="Low complexity" evidence="2">
    <location>
        <begin position="756"/>
        <end position="765"/>
    </location>
</feature>
<feature type="region of interest" description="Disordered" evidence="2">
    <location>
        <begin position="507"/>
        <end position="550"/>
    </location>
</feature>
<feature type="compositionally biased region" description="Polar residues" evidence="2">
    <location>
        <begin position="178"/>
        <end position="202"/>
    </location>
</feature>
<evidence type="ECO:0000313" key="4">
    <source>
        <dbReference type="Proteomes" id="UP000604046"/>
    </source>
</evidence>
<comment type="caution">
    <text evidence="3">The sequence shown here is derived from an EMBL/GenBank/DDBJ whole genome shotgun (WGS) entry which is preliminary data.</text>
</comment>
<name>A0A812G2Q6_9DINO</name>
<accession>A0A812G2Q6</accession>
<feature type="compositionally biased region" description="Low complexity" evidence="2">
    <location>
        <begin position="713"/>
        <end position="722"/>
    </location>
</feature>
<protein>
    <submittedName>
        <fullName evidence="3">Uncharacterized protein</fullName>
    </submittedName>
</protein>
<dbReference type="EMBL" id="CAJNDS010000015">
    <property type="protein sequence ID" value="CAE6917660.1"/>
    <property type="molecule type" value="Genomic_DNA"/>
</dbReference>
<feature type="compositionally biased region" description="Polar residues" evidence="2">
    <location>
        <begin position="686"/>
        <end position="699"/>
    </location>
</feature>
<reference evidence="3" key="1">
    <citation type="submission" date="2021-02" db="EMBL/GenBank/DDBJ databases">
        <authorList>
            <person name="Dougan E. K."/>
            <person name="Rhodes N."/>
            <person name="Thang M."/>
            <person name="Chan C."/>
        </authorList>
    </citation>
    <scope>NUCLEOTIDE SEQUENCE</scope>
</reference>
<keyword evidence="1" id="KW-0175">Coiled coil</keyword>
<feature type="region of interest" description="Disordered" evidence="2">
    <location>
        <begin position="661"/>
        <end position="765"/>
    </location>
</feature>
<gene>
    <name evidence="3" type="ORF">SNAT2548_LOCUS351</name>
</gene>
<feature type="compositionally biased region" description="Basic and acidic residues" evidence="2">
    <location>
        <begin position="662"/>
        <end position="681"/>
    </location>
</feature>
<feature type="region of interest" description="Disordered" evidence="2">
    <location>
        <begin position="118"/>
        <end position="145"/>
    </location>
</feature>
<organism evidence="3 4">
    <name type="scientific">Symbiodinium natans</name>
    <dbReference type="NCBI Taxonomy" id="878477"/>
    <lineage>
        <taxon>Eukaryota</taxon>
        <taxon>Sar</taxon>
        <taxon>Alveolata</taxon>
        <taxon>Dinophyceae</taxon>
        <taxon>Suessiales</taxon>
        <taxon>Symbiodiniaceae</taxon>
        <taxon>Symbiodinium</taxon>
    </lineage>
</organism>
<evidence type="ECO:0000256" key="1">
    <source>
        <dbReference type="SAM" id="Coils"/>
    </source>
</evidence>
<evidence type="ECO:0000256" key="2">
    <source>
        <dbReference type="SAM" id="MobiDB-lite"/>
    </source>
</evidence>
<feature type="region of interest" description="Disordered" evidence="2">
    <location>
        <begin position="178"/>
        <end position="204"/>
    </location>
</feature>
<sequence length="765" mass="82929">MFRLGLQNQIGCVCRSEPCWAVRCMEAFDGEALQALELRCRQLCNAVAQGEAAEGFARALQQGPSKGGQAPGVPVAHGAGDFNGKENVVPHSACKPSSSTWKEVTESVGPLQKRILAERGKKQSPPWLSPLEGPEGILRPLPPQKGSAEQLLSTISVERGGLQVLAESPEQRARAATQALQKPDWSSEQGSALAASTTRTTPEASQLEALEALQEALRQESQLLQGLEQSRAQIRSQADGRREALAQLAEEEAQLTKLVEAQRQELAAAQAEREKLRASLEAEEAHCSKLTGRLQLKSQMAGQLRQCLTQRPEPARDSPAMSRLDASACESELIHLLGQSLKCLDAGDSSGVPSELRDLCARLRLSAGRFREESAAWLGEMRQQLGMSTELERNRSTPSAQTLILTLVDTLKGHLQSLPGAAQTYPASDMPSIPEPAKPPKLSSYKAATKQPPAPTEVFPDTPMRAVEDFGLGERRSGSITDQTEQLLRQQEQELTACLDKLRGGRDAQPLRLSDNQSDAAYPESLASSPNLEISQSAPAPQTAEDQGMPGIDARVDKLEQLLAFRGRCQDSDRATKPPVRVPEDVPLRSLWKEAQAQAAWPCEEPGHPAPAATVTGAVVEGPRPMVTVDDSPKRRMLAEEVAQTVKGRIEALCRVPNLVGEGHRNRPERAAKTLKTEDPRPGLVSQPSQASGVKQSMRQLEERQSRLDSLLEEFQSSSLELGTPPSKRLDRSHSSPAEATAEDTPSSLLRRARSRLSALRQGLS</sequence>
<dbReference type="PANTHER" id="PTHR43941">
    <property type="entry name" value="STRUCTURAL MAINTENANCE OF CHROMOSOMES PROTEIN 2"/>
    <property type="match status" value="1"/>
</dbReference>
<dbReference type="AlphaFoldDB" id="A0A812G2Q6"/>
<proteinExistence type="predicted"/>
<keyword evidence="4" id="KW-1185">Reference proteome</keyword>
<feature type="coiled-coil region" evidence="1">
    <location>
        <begin position="207"/>
        <end position="286"/>
    </location>
</feature>
<dbReference type="PANTHER" id="PTHR43941:SF1">
    <property type="entry name" value="STRUCTURAL MAINTENANCE OF CHROMOSOMES PROTEIN 2"/>
    <property type="match status" value="1"/>
</dbReference>
<feature type="region of interest" description="Disordered" evidence="2">
    <location>
        <begin position="422"/>
        <end position="464"/>
    </location>
</feature>
<dbReference type="OrthoDB" id="424346at2759"/>